<accession>A0A8S5V3N8</accession>
<name>A0A8S5V3N8_9CAUD</name>
<proteinExistence type="predicted"/>
<protein>
    <submittedName>
        <fullName evidence="1">Uncharacterized protein</fullName>
    </submittedName>
</protein>
<dbReference type="EMBL" id="BK016190">
    <property type="protein sequence ID" value="DAG01310.1"/>
    <property type="molecule type" value="Genomic_DNA"/>
</dbReference>
<evidence type="ECO:0000313" key="1">
    <source>
        <dbReference type="EMBL" id="DAG01310.1"/>
    </source>
</evidence>
<reference evidence="1" key="1">
    <citation type="journal article" date="2021" name="Proc. Natl. Acad. Sci. U.S.A.">
        <title>A Catalog of Tens of Thousands of Viruses from Human Metagenomes Reveals Hidden Associations with Chronic Diseases.</title>
        <authorList>
            <person name="Tisza M.J."/>
            <person name="Buck C.B."/>
        </authorList>
    </citation>
    <scope>NUCLEOTIDE SEQUENCE</scope>
    <source>
        <strain evidence="1">Ctk6V34</strain>
    </source>
</reference>
<sequence>MVNMQMFQQFMQSMRGQDPNQILNQMISSGRITQQQLNQVQIQAKQMESQFDGFKKMFGFK</sequence>
<organism evidence="1">
    <name type="scientific">Myoviridae sp. ctk6V34</name>
    <dbReference type="NCBI Taxonomy" id="2825164"/>
    <lineage>
        <taxon>Viruses</taxon>
        <taxon>Duplodnaviria</taxon>
        <taxon>Heunggongvirae</taxon>
        <taxon>Uroviricota</taxon>
        <taxon>Caudoviricetes</taxon>
    </lineage>
</organism>